<reference evidence="2" key="1">
    <citation type="submission" date="2013-01" db="EMBL/GenBank/DDBJ databases">
        <title>Draft Genome Sequence of a Mulberry Tree, Morus notabilis C.K. Schneid.</title>
        <authorList>
            <person name="He N."/>
            <person name="Zhao S."/>
        </authorList>
    </citation>
    <scope>NUCLEOTIDE SEQUENCE</scope>
</reference>
<keyword evidence="2" id="KW-1185">Reference proteome</keyword>
<protein>
    <submittedName>
        <fullName evidence="1">Uncharacterized protein</fullName>
    </submittedName>
</protein>
<dbReference type="AlphaFoldDB" id="W9SVC5"/>
<name>W9SVC5_9ROSA</name>
<gene>
    <name evidence="1" type="ORF">L484_021705</name>
</gene>
<evidence type="ECO:0000313" key="2">
    <source>
        <dbReference type="Proteomes" id="UP000030645"/>
    </source>
</evidence>
<evidence type="ECO:0000313" key="1">
    <source>
        <dbReference type="EMBL" id="EXC29393.1"/>
    </source>
</evidence>
<dbReference type="EMBL" id="KE346191">
    <property type="protein sequence ID" value="EXC29393.1"/>
    <property type="molecule type" value="Genomic_DNA"/>
</dbReference>
<sequence>MSLKTVITRLSQTATAIASTSKPSRFAGESFRGHFADFGVALQSFNLLWQNHICTNLLHCHWTSIGFGGDFTEINSKKAF</sequence>
<dbReference type="Proteomes" id="UP000030645">
    <property type="component" value="Unassembled WGS sequence"/>
</dbReference>
<organism evidence="1 2">
    <name type="scientific">Morus notabilis</name>
    <dbReference type="NCBI Taxonomy" id="981085"/>
    <lineage>
        <taxon>Eukaryota</taxon>
        <taxon>Viridiplantae</taxon>
        <taxon>Streptophyta</taxon>
        <taxon>Embryophyta</taxon>
        <taxon>Tracheophyta</taxon>
        <taxon>Spermatophyta</taxon>
        <taxon>Magnoliopsida</taxon>
        <taxon>eudicotyledons</taxon>
        <taxon>Gunneridae</taxon>
        <taxon>Pentapetalae</taxon>
        <taxon>rosids</taxon>
        <taxon>fabids</taxon>
        <taxon>Rosales</taxon>
        <taxon>Moraceae</taxon>
        <taxon>Moreae</taxon>
        <taxon>Morus</taxon>
    </lineage>
</organism>
<proteinExistence type="predicted"/>
<accession>W9SVC5</accession>